<protein>
    <submittedName>
        <fullName evidence="1">Uncharacterized protein</fullName>
    </submittedName>
</protein>
<name>A0ABD2K6S7_9BILA</name>
<comment type="caution">
    <text evidence="1">The sequence shown here is derived from an EMBL/GenBank/DDBJ whole genome shotgun (WGS) entry which is preliminary data.</text>
</comment>
<sequence length="99" mass="10750">MGFRLIAIKNDRCNSQIKAMGPLTSLVRPTIFSPKCISYMTRSTVVAMIWGKGVGCCERESAKFLAPPPTPKVPPPVHPPCRITVKQTNSDALTVGKIP</sequence>
<evidence type="ECO:0000313" key="1">
    <source>
        <dbReference type="EMBL" id="KAL3098562.1"/>
    </source>
</evidence>
<organism evidence="1 2">
    <name type="scientific">Heterodera trifolii</name>
    <dbReference type="NCBI Taxonomy" id="157864"/>
    <lineage>
        <taxon>Eukaryota</taxon>
        <taxon>Metazoa</taxon>
        <taxon>Ecdysozoa</taxon>
        <taxon>Nematoda</taxon>
        <taxon>Chromadorea</taxon>
        <taxon>Rhabditida</taxon>
        <taxon>Tylenchina</taxon>
        <taxon>Tylenchomorpha</taxon>
        <taxon>Tylenchoidea</taxon>
        <taxon>Heteroderidae</taxon>
        <taxon>Heteroderinae</taxon>
        <taxon>Heterodera</taxon>
    </lineage>
</organism>
<accession>A0ABD2K6S7</accession>
<reference evidence="1 2" key="1">
    <citation type="submission" date="2024-10" db="EMBL/GenBank/DDBJ databases">
        <authorList>
            <person name="Kim D."/>
        </authorList>
    </citation>
    <scope>NUCLEOTIDE SEQUENCE [LARGE SCALE GENOMIC DNA]</scope>
    <source>
        <strain evidence="1">BH-2024</strain>
    </source>
</reference>
<proteinExistence type="predicted"/>
<keyword evidence="2" id="KW-1185">Reference proteome</keyword>
<dbReference type="Proteomes" id="UP001620626">
    <property type="component" value="Unassembled WGS sequence"/>
</dbReference>
<evidence type="ECO:0000313" key="2">
    <source>
        <dbReference type="Proteomes" id="UP001620626"/>
    </source>
</evidence>
<dbReference type="AlphaFoldDB" id="A0ABD2K6S7"/>
<dbReference type="EMBL" id="JBICBT010000823">
    <property type="protein sequence ID" value="KAL3098562.1"/>
    <property type="molecule type" value="Genomic_DNA"/>
</dbReference>
<gene>
    <name evidence="1" type="ORF">niasHT_021421</name>
</gene>